<dbReference type="SMART" id="SM00387">
    <property type="entry name" value="HATPase_c"/>
    <property type="match status" value="1"/>
</dbReference>
<dbReference type="InterPro" id="IPR036890">
    <property type="entry name" value="HATPase_C_sf"/>
</dbReference>
<dbReference type="PANTHER" id="PTHR24421">
    <property type="entry name" value="NITRATE/NITRITE SENSOR PROTEIN NARX-RELATED"/>
    <property type="match status" value="1"/>
</dbReference>
<feature type="transmembrane region" description="Helical" evidence="4">
    <location>
        <begin position="127"/>
        <end position="147"/>
    </location>
</feature>
<dbReference type="CDD" id="cd16917">
    <property type="entry name" value="HATPase_UhpB-NarQ-NarX-like"/>
    <property type="match status" value="1"/>
</dbReference>
<evidence type="ECO:0000256" key="2">
    <source>
        <dbReference type="ARBA" id="ARBA00022777"/>
    </source>
</evidence>
<dbReference type="GO" id="GO:0046983">
    <property type="term" value="F:protein dimerization activity"/>
    <property type="evidence" value="ECO:0007669"/>
    <property type="project" value="InterPro"/>
</dbReference>
<feature type="transmembrane region" description="Helical" evidence="4">
    <location>
        <begin position="51"/>
        <end position="69"/>
    </location>
</feature>
<dbReference type="Gene3D" id="3.30.565.10">
    <property type="entry name" value="Histidine kinase-like ATPase, C-terminal domain"/>
    <property type="match status" value="1"/>
</dbReference>
<dbReference type="Gene3D" id="1.20.5.1930">
    <property type="match status" value="1"/>
</dbReference>
<proteinExistence type="predicted"/>
<evidence type="ECO:0000259" key="5">
    <source>
        <dbReference type="SMART" id="SM00387"/>
    </source>
</evidence>
<keyword evidence="3" id="KW-0902">Two-component regulatory system</keyword>
<feature type="transmembrane region" description="Helical" evidence="4">
    <location>
        <begin position="89"/>
        <end position="115"/>
    </location>
</feature>
<evidence type="ECO:0000256" key="1">
    <source>
        <dbReference type="ARBA" id="ARBA00022679"/>
    </source>
</evidence>
<dbReference type="GO" id="GO:0000155">
    <property type="term" value="F:phosphorelay sensor kinase activity"/>
    <property type="evidence" value="ECO:0007669"/>
    <property type="project" value="InterPro"/>
</dbReference>
<keyword evidence="1" id="KW-0808">Transferase</keyword>
<feature type="transmembrane region" description="Helical" evidence="4">
    <location>
        <begin position="25"/>
        <end position="44"/>
    </location>
</feature>
<dbReference type="AlphaFoldDB" id="Q52V74"/>
<dbReference type="EMBL" id="AY899213">
    <property type="protein sequence ID" value="AAX98179.1"/>
    <property type="molecule type" value="Genomic_DNA"/>
</dbReference>
<organism evidence="6">
    <name type="scientific">Streptomyces aizunensis</name>
    <dbReference type="NCBI Taxonomy" id="255848"/>
    <lineage>
        <taxon>Bacteria</taxon>
        <taxon>Bacillati</taxon>
        <taxon>Actinomycetota</taxon>
        <taxon>Actinomycetes</taxon>
        <taxon>Kitasatosporales</taxon>
        <taxon>Streptomycetaceae</taxon>
        <taxon>Streptomyces</taxon>
    </lineage>
</organism>
<dbReference type="Pfam" id="PF02518">
    <property type="entry name" value="HATPase_c"/>
    <property type="match status" value="1"/>
</dbReference>
<dbReference type="PIRSF" id="PIRSF037434">
    <property type="entry name" value="STHK_ChrS"/>
    <property type="match status" value="1"/>
</dbReference>
<keyword evidence="4" id="KW-0812">Transmembrane</keyword>
<dbReference type="InterPro" id="IPR003594">
    <property type="entry name" value="HATPase_dom"/>
</dbReference>
<dbReference type="Pfam" id="PF07730">
    <property type="entry name" value="HisKA_3"/>
    <property type="match status" value="1"/>
</dbReference>
<dbReference type="InterPro" id="IPR017205">
    <property type="entry name" value="Sig_transdc_His_kinase_ChrS"/>
</dbReference>
<accession>Q52V74</accession>
<dbReference type="InterPro" id="IPR050482">
    <property type="entry name" value="Sensor_HK_TwoCompSys"/>
</dbReference>
<evidence type="ECO:0000256" key="4">
    <source>
        <dbReference type="SAM" id="Phobius"/>
    </source>
</evidence>
<dbReference type="SUPFAM" id="SSF55874">
    <property type="entry name" value="ATPase domain of HSP90 chaperone/DNA topoisomerase II/histidine kinase"/>
    <property type="match status" value="1"/>
</dbReference>
<feature type="transmembrane region" description="Helical" evidence="4">
    <location>
        <begin position="153"/>
        <end position="174"/>
    </location>
</feature>
<keyword evidence="4" id="KW-1133">Transmembrane helix</keyword>
<evidence type="ECO:0000256" key="3">
    <source>
        <dbReference type="ARBA" id="ARBA00023012"/>
    </source>
</evidence>
<keyword evidence="4" id="KW-0472">Membrane</keyword>
<evidence type="ECO:0000313" key="6">
    <source>
        <dbReference type="EMBL" id="AAX98179.1"/>
    </source>
</evidence>
<sequence>MSTESPAAQATDGQDDAPEAGARWFGLWDALFAVSYAVTTMLLFTSDGEQVHRAVAMAALTAAVPWYAALGRSTMVHEGQGPVRRSVVFSVGLFVLFAVAVVFDLAASFALFAVVPMLMMSLATSPAIAVVTLANLVPVIVVWLRGGTLSRDILAVLPTSLLGIALSVMLGLWITRVTRQSRDRAELIEELHRNRAQVARLSRKAGVSAERERLAREIHDTLAQGLTSIISLVQAAETDFTADPDRARAHLALAGRVARESLGEAREFVTELTPPALQESSLVQATRRQAEGLTAQTGMRAHVTVEGDERELPMAISVVLLRSLQEAIANIRKHAGKARAAEIRLVYEQDTVRLLVRDDGPGFTVTGDQRGSGLRGMQTRAHEISGAATVVSSPGQGTTIEVTVPVPAKGEEADER</sequence>
<keyword evidence="2 6" id="KW-0418">Kinase</keyword>
<name>Q52V74_9ACTN</name>
<dbReference type="InterPro" id="IPR011712">
    <property type="entry name" value="Sig_transdc_His_kin_sub3_dim/P"/>
</dbReference>
<feature type="domain" description="Histidine kinase/HSP90-like ATPase" evidence="5">
    <location>
        <begin position="315"/>
        <end position="408"/>
    </location>
</feature>
<protein>
    <submittedName>
        <fullName evidence="6">Sensor kinase</fullName>
    </submittedName>
</protein>
<reference evidence="6" key="1">
    <citation type="journal article" date="2005" name="J. Nat. Prod.">
        <title>Microbial genomics as a guide to drug discovery and structural elucidation: ECO-02301, a novel antifungal agent, as an example.</title>
        <authorList>
            <person name="McAlpine J.B."/>
            <person name="Bachmann B.O."/>
            <person name="Piraee M."/>
            <person name="Tremblay S."/>
            <person name="Alarco A.M."/>
            <person name="Zazopoulos E."/>
            <person name="Farnet C.M."/>
        </authorList>
    </citation>
    <scope>NUCLEOTIDE SEQUENCE</scope>
    <source>
        <strain evidence="6">NRRL B-11277</strain>
    </source>
</reference>
<dbReference type="GO" id="GO:0016020">
    <property type="term" value="C:membrane"/>
    <property type="evidence" value="ECO:0007669"/>
    <property type="project" value="InterPro"/>
</dbReference>